<protein>
    <submittedName>
        <fullName evidence="1">ArnT family glycosyltransferase</fullName>
        <ecNumber evidence="1">2.4.-.-</ecNumber>
    </submittedName>
</protein>
<organism evidence="1 2">
    <name type="scientific">Pseudomonas neuropathica</name>
    <dbReference type="NCBI Taxonomy" id="2730425"/>
    <lineage>
        <taxon>Bacteria</taxon>
        <taxon>Pseudomonadati</taxon>
        <taxon>Pseudomonadota</taxon>
        <taxon>Gammaproteobacteria</taxon>
        <taxon>Pseudomonadales</taxon>
        <taxon>Pseudomonadaceae</taxon>
        <taxon>Pseudomonas</taxon>
    </lineage>
</organism>
<evidence type="ECO:0000313" key="1">
    <source>
        <dbReference type="EMBL" id="MFK9079092.1"/>
    </source>
</evidence>
<gene>
    <name evidence="1" type="ORF">ACJEBM_00160</name>
</gene>
<reference evidence="1" key="1">
    <citation type="submission" date="2024-11" db="EMBL/GenBank/DDBJ databases">
        <authorList>
            <person name="Lucas J.A."/>
        </authorList>
    </citation>
    <scope>NUCLEOTIDE SEQUENCE</scope>
    <source>
        <strain evidence="1">Z 8.8</strain>
    </source>
</reference>
<name>A0ACC7MKM1_9PSED</name>
<keyword evidence="1" id="KW-0808">Transferase</keyword>
<comment type="caution">
    <text evidence="1">The sequence shown here is derived from an EMBL/GenBank/DDBJ whole genome shotgun (WGS) entry which is preliminary data.</text>
</comment>
<sequence length="461" mass="51903">MTQVDQNRLLWLILVAICLARLAGLAFYPLMDTSEARYAEVARKMVTLDDWITPMFDHGVPFWGKPPLSFWTQALSMKILGVGEFASRFPAWLIHVATCAVIMKFCREERDLRTGLIASIIYSSCALGFIASGVVLTDPALSFAMVISAYGLWRGVTYHDLTWARIGFIGLGLGMLAKGPLSIVLVGMLAMVWAASTRNWKRFLHLPWLSGLILLAAVSVPWYYLAENKTPGFLNYFFVGEHWSRYVISKWQGDLYGSAHAETLGTIWIYLIGSLFPWTLCLWMLHKARNRYGWNPDFYTFLWGWALATPLFFTLAGNILWTYVLPALPAWAILLAESIAMYKRQTILYLLSACLPITGGALVLQGSLSERPQNQREIVSLWNEHSADAPGELFYLDRRSYSAEFYSAGAARRVESIDALPGDGRFYLSLRMRNLSEGLLQELGCEELGQANESLLLRCGL</sequence>
<proteinExistence type="predicted"/>
<dbReference type="EC" id="2.4.-.-" evidence="1"/>
<keyword evidence="1" id="KW-0328">Glycosyltransferase</keyword>
<accession>A0ACC7MKM1</accession>
<evidence type="ECO:0000313" key="2">
    <source>
        <dbReference type="Proteomes" id="UP001622950"/>
    </source>
</evidence>
<keyword evidence="2" id="KW-1185">Reference proteome</keyword>
<dbReference type="EMBL" id="JBJHQE010000001">
    <property type="protein sequence ID" value="MFK9079092.1"/>
    <property type="molecule type" value="Genomic_DNA"/>
</dbReference>
<dbReference type="Proteomes" id="UP001622950">
    <property type="component" value="Unassembled WGS sequence"/>
</dbReference>